<dbReference type="EMBL" id="JBHTIW010000007">
    <property type="protein sequence ID" value="MFD0920442.1"/>
    <property type="molecule type" value="Genomic_DNA"/>
</dbReference>
<dbReference type="Pfam" id="PF12802">
    <property type="entry name" value="MarR_2"/>
    <property type="match status" value="1"/>
</dbReference>
<evidence type="ECO:0000256" key="1">
    <source>
        <dbReference type="ARBA" id="ARBA00023015"/>
    </source>
</evidence>
<protein>
    <submittedName>
        <fullName evidence="5">MarR family winged helix-turn-helix transcriptional regulator</fullName>
    </submittedName>
</protein>
<reference evidence="6" key="1">
    <citation type="journal article" date="2019" name="Int. J. Syst. Evol. Microbiol.">
        <title>The Global Catalogue of Microorganisms (GCM) 10K type strain sequencing project: providing services to taxonomists for standard genome sequencing and annotation.</title>
        <authorList>
            <consortium name="The Broad Institute Genomics Platform"/>
            <consortium name="The Broad Institute Genome Sequencing Center for Infectious Disease"/>
            <person name="Wu L."/>
            <person name="Ma J."/>
        </authorList>
    </citation>
    <scope>NUCLEOTIDE SEQUENCE [LARGE SCALE GENOMIC DNA]</scope>
    <source>
        <strain evidence="6">CCUG 56401</strain>
    </source>
</reference>
<comment type="caution">
    <text evidence="5">The sequence shown here is derived from an EMBL/GenBank/DDBJ whole genome shotgun (WGS) entry which is preliminary data.</text>
</comment>
<dbReference type="PANTHER" id="PTHR42756:SF1">
    <property type="entry name" value="TRANSCRIPTIONAL REPRESSOR OF EMRAB OPERON"/>
    <property type="match status" value="1"/>
</dbReference>
<dbReference type="PRINTS" id="PR00598">
    <property type="entry name" value="HTHMARR"/>
</dbReference>
<keyword evidence="3" id="KW-0804">Transcription</keyword>
<sequence>MVGRIHEQWRAQRPDQDVSTVGVIGRVVRLTALMNQVNETALADEGLSRAEFEVLCALRRVDGGLRPSELTRETLSSGAATTKRLTKLERDGLITRATSTRDRREIHVRLTDEGRALTDRLFPEQLRRERDVLAPLEPDEREQLGDLLAKVLSSLDGIAR</sequence>
<evidence type="ECO:0000259" key="4">
    <source>
        <dbReference type="PROSITE" id="PS50995"/>
    </source>
</evidence>
<dbReference type="SUPFAM" id="SSF46785">
    <property type="entry name" value="Winged helix' DNA-binding domain"/>
    <property type="match status" value="1"/>
</dbReference>
<proteinExistence type="predicted"/>
<evidence type="ECO:0000313" key="6">
    <source>
        <dbReference type="Proteomes" id="UP001597018"/>
    </source>
</evidence>
<keyword evidence="6" id="KW-1185">Reference proteome</keyword>
<dbReference type="InterPro" id="IPR036388">
    <property type="entry name" value="WH-like_DNA-bd_sf"/>
</dbReference>
<accession>A0ABW3FVV6</accession>
<evidence type="ECO:0000256" key="2">
    <source>
        <dbReference type="ARBA" id="ARBA00023125"/>
    </source>
</evidence>
<gene>
    <name evidence="5" type="ORF">ACFQ16_11880</name>
</gene>
<evidence type="ECO:0000313" key="5">
    <source>
        <dbReference type="EMBL" id="MFD0920442.1"/>
    </source>
</evidence>
<dbReference type="Gene3D" id="1.10.10.10">
    <property type="entry name" value="Winged helix-like DNA-binding domain superfamily/Winged helix DNA-binding domain"/>
    <property type="match status" value="1"/>
</dbReference>
<dbReference type="InterPro" id="IPR000835">
    <property type="entry name" value="HTH_MarR-typ"/>
</dbReference>
<dbReference type="PROSITE" id="PS50995">
    <property type="entry name" value="HTH_MARR_2"/>
    <property type="match status" value="1"/>
</dbReference>
<dbReference type="RefSeq" id="WP_263254280.1">
    <property type="nucleotide sequence ID" value="NZ_BAABLT010000005.1"/>
</dbReference>
<dbReference type="PANTHER" id="PTHR42756">
    <property type="entry name" value="TRANSCRIPTIONAL REGULATOR, MARR"/>
    <property type="match status" value="1"/>
</dbReference>
<dbReference type="Proteomes" id="UP001597018">
    <property type="component" value="Unassembled WGS sequence"/>
</dbReference>
<keyword evidence="2" id="KW-0238">DNA-binding</keyword>
<feature type="domain" description="HTH marR-type" evidence="4">
    <location>
        <begin position="17"/>
        <end position="153"/>
    </location>
</feature>
<keyword evidence="1" id="KW-0805">Transcription regulation</keyword>
<evidence type="ECO:0000256" key="3">
    <source>
        <dbReference type="ARBA" id="ARBA00023163"/>
    </source>
</evidence>
<dbReference type="SMART" id="SM00347">
    <property type="entry name" value="HTH_MARR"/>
    <property type="match status" value="1"/>
</dbReference>
<organism evidence="5 6">
    <name type="scientific">Saccharopolyspora rosea</name>
    <dbReference type="NCBI Taxonomy" id="524884"/>
    <lineage>
        <taxon>Bacteria</taxon>
        <taxon>Bacillati</taxon>
        <taxon>Actinomycetota</taxon>
        <taxon>Actinomycetes</taxon>
        <taxon>Pseudonocardiales</taxon>
        <taxon>Pseudonocardiaceae</taxon>
        <taxon>Saccharopolyspora</taxon>
    </lineage>
</organism>
<name>A0ABW3FVV6_9PSEU</name>
<dbReference type="InterPro" id="IPR036390">
    <property type="entry name" value="WH_DNA-bd_sf"/>
</dbReference>